<dbReference type="Gene3D" id="1.20.1740.10">
    <property type="entry name" value="Amino acid/polyamine transporter I"/>
    <property type="match status" value="1"/>
</dbReference>
<evidence type="ECO:0000256" key="5">
    <source>
        <dbReference type="SAM" id="Phobius"/>
    </source>
</evidence>
<comment type="subcellular location">
    <subcellularLocation>
        <location evidence="1">Membrane</location>
        <topology evidence="1">Multi-pass membrane protein</topology>
    </subcellularLocation>
</comment>
<protein>
    <submittedName>
        <fullName evidence="7">APC family permease</fullName>
    </submittedName>
</protein>
<evidence type="ECO:0000259" key="6">
    <source>
        <dbReference type="Pfam" id="PF00324"/>
    </source>
</evidence>
<dbReference type="InterPro" id="IPR050367">
    <property type="entry name" value="APC_superfamily"/>
</dbReference>
<evidence type="ECO:0000256" key="1">
    <source>
        <dbReference type="ARBA" id="ARBA00004141"/>
    </source>
</evidence>
<reference evidence="7" key="1">
    <citation type="journal article" date="2019" name="Microbiol. Resour. Announc.">
        <title>Draft Genomic Sequences of Streptomyces misionensis and Streptomyces albidoflavus, bacteria applied for phytopathogen biocontrol.</title>
        <authorList>
            <person name="Pylro V."/>
            <person name="Dias A."/>
            <person name="Andreote F."/>
            <person name="Varani A."/>
            <person name="Andreote C."/>
            <person name="Bernardo E."/>
            <person name="Martins T."/>
        </authorList>
    </citation>
    <scope>NUCLEOTIDE SEQUENCE [LARGE SCALE GENOMIC DNA]</scope>
    <source>
        <strain evidence="7">66</strain>
    </source>
</reference>
<evidence type="ECO:0000256" key="4">
    <source>
        <dbReference type="ARBA" id="ARBA00023136"/>
    </source>
</evidence>
<dbReference type="RefSeq" id="WP_146463185.1">
    <property type="nucleotide sequence ID" value="NZ_VOGW01000006.1"/>
</dbReference>
<evidence type="ECO:0000313" key="8">
    <source>
        <dbReference type="Proteomes" id="UP000320481"/>
    </source>
</evidence>
<dbReference type="PANTHER" id="PTHR42770">
    <property type="entry name" value="AMINO ACID TRANSPORTER-RELATED"/>
    <property type="match status" value="1"/>
</dbReference>
<evidence type="ECO:0000256" key="3">
    <source>
        <dbReference type="ARBA" id="ARBA00022989"/>
    </source>
</evidence>
<keyword evidence="8" id="KW-1185">Reference proteome</keyword>
<feature type="transmembrane region" description="Helical" evidence="5">
    <location>
        <begin position="28"/>
        <end position="48"/>
    </location>
</feature>
<dbReference type="GO" id="GO:0016020">
    <property type="term" value="C:membrane"/>
    <property type="evidence" value="ECO:0007669"/>
    <property type="project" value="UniProtKB-SubCell"/>
</dbReference>
<dbReference type="Proteomes" id="UP000320481">
    <property type="component" value="Unassembled WGS sequence"/>
</dbReference>
<name>A0A5C6K688_9ACTN</name>
<organism evidence="7 8">
    <name type="scientific">Streptomyces misionensis</name>
    <dbReference type="NCBI Taxonomy" id="67331"/>
    <lineage>
        <taxon>Bacteria</taxon>
        <taxon>Bacillati</taxon>
        <taxon>Actinomycetota</taxon>
        <taxon>Actinomycetes</taxon>
        <taxon>Kitasatosporales</taxon>
        <taxon>Streptomycetaceae</taxon>
        <taxon>Streptomyces</taxon>
    </lineage>
</organism>
<dbReference type="PANTHER" id="PTHR42770:SF16">
    <property type="entry name" value="AMINO ACID PERMEASE"/>
    <property type="match status" value="1"/>
</dbReference>
<sequence length="133" mass="13977">MTGAAKADPEGLVLALARSYVGPVWFDVMQLLLITSQFACTLAFHNVVTRYQFALSRAGALPARLGVVHPRHRTPSASSGVVSAVACVTTLVVVALDLDPIANVYAWFSGAATLGIVHGGHQPRGDRLSPASR</sequence>
<evidence type="ECO:0000313" key="7">
    <source>
        <dbReference type="EMBL" id="TWV58053.1"/>
    </source>
</evidence>
<accession>A0A5C6K688</accession>
<keyword evidence="3 5" id="KW-1133">Transmembrane helix</keyword>
<comment type="caution">
    <text evidence="7">The sequence shown here is derived from an EMBL/GenBank/DDBJ whole genome shotgun (WGS) entry which is preliminary data.</text>
</comment>
<dbReference type="EMBL" id="VOGW01000006">
    <property type="protein sequence ID" value="TWV58053.1"/>
    <property type="molecule type" value="Genomic_DNA"/>
</dbReference>
<dbReference type="InterPro" id="IPR004841">
    <property type="entry name" value="AA-permease/SLC12A_dom"/>
</dbReference>
<dbReference type="GO" id="GO:0055085">
    <property type="term" value="P:transmembrane transport"/>
    <property type="evidence" value="ECO:0007669"/>
    <property type="project" value="InterPro"/>
</dbReference>
<feature type="domain" description="Amino acid permease/ SLC12A" evidence="6">
    <location>
        <begin position="10"/>
        <end position="116"/>
    </location>
</feature>
<dbReference type="Pfam" id="PF00324">
    <property type="entry name" value="AA_permease"/>
    <property type="match status" value="1"/>
</dbReference>
<proteinExistence type="predicted"/>
<gene>
    <name evidence="7" type="ORF">FRZ03_01190</name>
</gene>
<evidence type="ECO:0000256" key="2">
    <source>
        <dbReference type="ARBA" id="ARBA00022692"/>
    </source>
</evidence>
<dbReference type="AlphaFoldDB" id="A0A5C6K688"/>
<keyword evidence="2 5" id="KW-0812">Transmembrane</keyword>
<keyword evidence="4 5" id="KW-0472">Membrane</keyword>